<evidence type="ECO:0000256" key="3">
    <source>
        <dbReference type="SAM" id="MobiDB-lite"/>
    </source>
</evidence>
<dbReference type="InterPro" id="IPR000551">
    <property type="entry name" value="MerR-type_HTH_dom"/>
</dbReference>
<evidence type="ECO:0000256" key="2">
    <source>
        <dbReference type="SAM" id="Coils"/>
    </source>
</evidence>
<dbReference type="CDD" id="cd01109">
    <property type="entry name" value="HTH_YyaN"/>
    <property type="match status" value="1"/>
</dbReference>
<feature type="compositionally biased region" description="Basic and acidic residues" evidence="3">
    <location>
        <begin position="140"/>
        <end position="152"/>
    </location>
</feature>
<gene>
    <name evidence="5" type="ORF">J4H92_02225</name>
</gene>
<sequence>MTADEAGLSVARMSETTGVSAHTLRYYERAELIRPVARNPGNHRRYSPADVEWVRFLLRLRETGMPVAQMRRYARLREEGSATTESRLRLLEAHREELREQIARLRAHERALAEKTTAYRAVLAAPSTHAGSDPEPSAETARRSPTERGTDR</sequence>
<keyword evidence="2" id="KW-0175">Coiled coil</keyword>
<keyword evidence="1" id="KW-0238">DNA-binding</keyword>
<dbReference type="EMBL" id="JAGDYM010000004">
    <property type="protein sequence ID" value="MBO1900761.1"/>
    <property type="molecule type" value="Genomic_DNA"/>
</dbReference>
<proteinExistence type="predicted"/>
<feature type="domain" description="HTH merR-type" evidence="4">
    <location>
        <begin position="7"/>
        <end position="76"/>
    </location>
</feature>
<evidence type="ECO:0000313" key="6">
    <source>
        <dbReference type="Proteomes" id="UP000664382"/>
    </source>
</evidence>
<keyword evidence="6" id="KW-1185">Reference proteome</keyword>
<dbReference type="PRINTS" id="PR00040">
    <property type="entry name" value="HTHMERR"/>
</dbReference>
<dbReference type="SUPFAM" id="SSF46955">
    <property type="entry name" value="Putative DNA-binding domain"/>
    <property type="match status" value="1"/>
</dbReference>
<dbReference type="Pfam" id="PF13411">
    <property type="entry name" value="MerR_1"/>
    <property type="match status" value="1"/>
</dbReference>
<dbReference type="GO" id="GO:0003700">
    <property type="term" value="F:DNA-binding transcription factor activity"/>
    <property type="evidence" value="ECO:0007669"/>
    <property type="project" value="InterPro"/>
</dbReference>
<dbReference type="SMART" id="SM00422">
    <property type="entry name" value="HTH_MERR"/>
    <property type="match status" value="1"/>
</dbReference>
<evidence type="ECO:0000313" key="5">
    <source>
        <dbReference type="EMBL" id="MBO1900761.1"/>
    </source>
</evidence>
<dbReference type="PANTHER" id="PTHR30204">
    <property type="entry name" value="REDOX-CYCLING DRUG-SENSING TRANSCRIPTIONAL ACTIVATOR SOXR"/>
    <property type="match status" value="1"/>
</dbReference>
<dbReference type="PROSITE" id="PS50937">
    <property type="entry name" value="HTH_MERR_2"/>
    <property type="match status" value="1"/>
</dbReference>
<accession>A0A939S797</accession>
<protein>
    <submittedName>
        <fullName evidence="5">MerR family transcriptional regulator</fullName>
    </submittedName>
</protein>
<evidence type="ECO:0000259" key="4">
    <source>
        <dbReference type="PROSITE" id="PS50937"/>
    </source>
</evidence>
<feature type="coiled-coil region" evidence="2">
    <location>
        <begin position="81"/>
        <end position="115"/>
    </location>
</feature>
<evidence type="ECO:0000256" key="1">
    <source>
        <dbReference type="ARBA" id="ARBA00023125"/>
    </source>
</evidence>
<dbReference type="AlphaFoldDB" id="A0A939S797"/>
<comment type="caution">
    <text evidence="5">The sequence shown here is derived from an EMBL/GenBank/DDBJ whole genome shotgun (WGS) entry which is preliminary data.</text>
</comment>
<dbReference type="GO" id="GO:0003677">
    <property type="term" value="F:DNA binding"/>
    <property type="evidence" value="ECO:0007669"/>
    <property type="project" value="UniProtKB-KW"/>
</dbReference>
<dbReference type="InterPro" id="IPR009061">
    <property type="entry name" value="DNA-bd_dom_put_sf"/>
</dbReference>
<dbReference type="Proteomes" id="UP000664382">
    <property type="component" value="Unassembled WGS sequence"/>
</dbReference>
<reference evidence="5" key="1">
    <citation type="submission" date="2021-03" db="EMBL/GenBank/DDBJ databases">
        <title>Leucobacter chromiisoli sp. nov., isolated from chromium-containing soil of chemical plant.</title>
        <authorList>
            <person name="Xu Z."/>
        </authorList>
    </citation>
    <scope>NUCLEOTIDE SEQUENCE</scope>
    <source>
        <strain evidence="5">S27</strain>
    </source>
</reference>
<dbReference type="InterPro" id="IPR047057">
    <property type="entry name" value="MerR_fam"/>
</dbReference>
<name>A0A939S797_9MICO</name>
<dbReference type="RefSeq" id="WP_208095490.1">
    <property type="nucleotide sequence ID" value="NZ_JAGDYM010000004.1"/>
</dbReference>
<organism evidence="5 6">
    <name type="scientific">Leucobacter weissii</name>
    <dbReference type="NCBI Taxonomy" id="1983706"/>
    <lineage>
        <taxon>Bacteria</taxon>
        <taxon>Bacillati</taxon>
        <taxon>Actinomycetota</taxon>
        <taxon>Actinomycetes</taxon>
        <taxon>Micrococcales</taxon>
        <taxon>Microbacteriaceae</taxon>
        <taxon>Leucobacter</taxon>
    </lineage>
</organism>
<dbReference type="Gene3D" id="1.10.1660.10">
    <property type="match status" value="1"/>
</dbReference>
<dbReference type="PANTHER" id="PTHR30204:SF98">
    <property type="entry name" value="HTH-TYPE TRANSCRIPTIONAL REGULATOR ADHR"/>
    <property type="match status" value="1"/>
</dbReference>
<feature type="region of interest" description="Disordered" evidence="3">
    <location>
        <begin position="122"/>
        <end position="152"/>
    </location>
</feature>